<feature type="transmembrane region" description="Helical" evidence="1">
    <location>
        <begin position="17"/>
        <end position="39"/>
    </location>
</feature>
<keyword evidence="1" id="KW-0812">Transmembrane</keyword>
<proteinExistence type="predicted"/>
<name>A0ABY5YEV6_9DEIO</name>
<feature type="transmembrane region" description="Helical" evidence="1">
    <location>
        <begin position="173"/>
        <end position="194"/>
    </location>
</feature>
<dbReference type="Pfam" id="PF06197">
    <property type="entry name" value="DUF998"/>
    <property type="match status" value="1"/>
</dbReference>
<protein>
    <submittedName>
        <fullName evidence="2">DUF998 domain-containing protein</fullName>
    </submittedName>
</protein>
<evidence type="ECO:0000256" key="1">
    <source>
        <dbReference type="SAM" id="Phobius"/>
    </source>
</evidence>
<keyword evidence="3" id="KW-1185">Reference proteome</keyword>
<keyword evidence="1" id="KW-0472">Membrane</keyword>
<dbReference type="RefSeq" id="WP_260559617.1">
    <property type="nucleotide sequence ID" value="NZ_BAABEC010000017.1"/>
</dbReference>
<gene>
    <name evidence="2" type="ORF">N0D28_11285</name>
</gene>
<dbReference type="Proteomes" id="UP001060261">
    <property type="component" value="Chromosome"/>
</dbReference>
<sequence length="230" mass="24124">MTASQMMDRRFLSLSRVLAWAALSAQIVFVLSWLLAVLWQGPRYSVLAHSISDMYAVTAPHGAVLVVVLTLCGAAVVLFAAFSLWPALKSAGWSAALGCTLLVLSIFGLGDLLSPFERLACRLADAGCGDAAQVANLGGTLDSALSTVGAMLFVAAGFFLAPAMKKLPQWRQWANAVQGLTIAFLVFFVATGLLNASGWGGLFERLLALAGAVAIALLAYGVLRQPHSAL</sequence>
<keyword evidence="1" id="KW-1133">Transmembrane helix</keyword>
<feature type="transmembrane region" description="Helical" evidence="1">
    <location>
        <begin position="206"/>
        <end position="223"/>
    </location>
</feature>
<dbReference type="EMBL" id="CP104213">
    <property type="protein sequence ID" value="UWX63328.1"/>
    <property type="molecule type" value="Genomic_DNA"/>
</dbReference>
<evidence type="ECO:0000313" key="2">
    <source>
        <dbReference type="EMBL" id="UWX63328.1"/>
    </source>
</evidence>
<dbReference type="InterPro" id="IPR009339">
    <property type="entry name" value="DUF998"/>
</dbReference>
<feature type="transmembrane region" description="Helical" evidence="1">
    <location>
        <begin position="143"/>
        <end position="161"/>
    </location>
</feature>
<evidence type="ECO:0000313" key="3">
    <source>
        <dbReference type="Proteomes" id="UP001060261"/>
    </source>
</evidence>
<accession>A0ABY5YEV6</accession>
<reference evidence="2" key="1">
    <citation type="submission" date="2022-09" db="EMBL/GenBank/DDBJ databases">
        <title>genome sequence of Deinococcus rubellus.</title>
        <authorList>
            <person name="Srinivasan S."/>
        </authorList>
    </citation>
    <scope>NUCLEOTIDE SEQUENCE</scope>
    <source>
        <strain evidence="2">Ant6</strain>
    </source>
</reference>
<feature type="transmembrane region" description="Helical" evidence="1">
    <location>
        <begin position="91"/>
        <end position="110"/>
    </location>
</feature>
<feature type="transmembrane region" description="Helical" evidence="1">
    <location>
        <begin position="59"/>
        <end position="84"/>
    </location>
</feature>
<organism evidence="2 3">
    <name type="scientific">Deinococcus rubellus</name>
    <dbReference type="NCBI Taxonomy" id="1889240"/>
    <lineage>
        <taxon>Bacteria</taxon>
        <taxon>Thermotogati</taxon>
        <taxon>Deinococcota</taxon>
        <taxon>Deinococci</taxon>
        <taxon>Deinococcales</taxon>
        <taxon>Deinococcaceae</taxon>
        <taxon>Deinococcus</taxon>
    </lineage>
</organism>